<evidence type="ECO:0000259" key="1">
    <source>
        <dbReference type="Pfam" id="PF20236"/>
    </source>
</evidence>
<gene>
    <name evidence="2" type="ORF">V5O48_016561</name>
</gene>
<dbReference type="InterPro" id="IPR046528">
    <property type="entry name" value="DUF6593"/>
</dbReference>
<dbReference type="Pfam" id="PF20236">
    <property type="entry name" value="DUF6593"/>
    <property type="match status" value="1"/>
</dbReference>
<evidence type="ECO:0000313" key="2">
    <source>
        <dbReference type="EMBL" id="KAL0565463.1"/>
    </source>
</evidence>
<feature type="domain" description="DUF6593" evidence="1">
    <location>
        <begin position="8"/>
        <end position="155"/>
    </location>
</feature>
<reference evidence="2 3" key="1">
    <citation type="submission" date="2024-02" db="EMBL/GenBank/DDBJ databases">
        <title>A draft genome for the cacao thread blight pathogen Marasmius crinis-equi.</title>
        <authorList>
            <person name="Cohen S.P."/>
            <person name="Baruah I.K."/>
            <person name="Amoako-Attah I."/>
            <person name="Bukari Y."/>
            <person name="Meinhardt L.W."/>
            <person name="Bailey B.A."/>
        </authorList>
    </citation>
    <scope>NUCLEOTIDE SEQUENCE [LARGE SCALE GENOMIC DNA]</scope>
    <source>
        <strain evidence="2 3">GH-76</strain>
    </source>
</reference>
<sequence>MDLILSDDSPKNTTLSRPSGELVYEISTPPRAFGVYPRPTTLRRSGTGASDEIGIIGARGLANSMCLVSGRDVMPGRLGMFQSRASGMAFKSSNGQMYTWKRGQDDGLLIDNSKTTIAIYEASHSGLLSGGPHPAKLWIARECEEIADEIVATWV</sequence>
<proteinExistence type="predicted"/>
<dbReference type="Proteomes" id="UP001465976">
    <property type="component" value="Unassembled WGS sequence"/>
</dbReference>
<feature type="non-terminal residue" evidence="2">
    <location>
        <position position="155"/>
    </location>
</feature>
<accession>A0ABR3ERD7</accession>
<protein>
    <recommendedName>
        <fullName evidence="1">DUF6593 domain-containing protein</fullName>
    </recommendedName>
</protein>
<keyword evidence="3" id="KW-1185">Reference proteome</keyword>
<comment type="caution">
    <text evidence="2">The sequence shown here is derived from an EMBL/GenBank/DDBJ whole genome shotgun (WGS) entry which is preliminary data.</text>
</comment>
<organism evidence="2 3">
    <name type="scientific">Marasmius crinis-equi</name>
    <dbReference type="NCBI Taxonomy" id="585013"/>
    <lineage>
        <taxon>Eukaryota</taxon>
        <taxon>Fungi</taxon>
        <taxon>Dikarya</taxon>
        <taxon>Basidiomycota</taxon>
        <taxon>Agaricomycotina</taxon>
        <taxon>Agaricomycetes</taxon>
        <taxon>Agaricomycetidae</taxon>
        <taxon>Agaricales</taxon>
        <taxon>Marasmiineae</taxon>
        <taxon>Marasmiaceae</taxon>
        <taxon>Marasmius</taxon>
    </lineage>
</organism>
<dbReference type="EMBL" id="JBAHYK010002250">
    <property type="protein sequence ID" value="KAL0565463.1"/>
    <property type="molecule type" value="Genomic_DNA"/>
</dbReference>
<name>A0ABR3ERD7_9AGAR</name>
<evidence type="ECO:0000313" key="3">
    <source>
        <dbReference type="Proteomes" id="UP001465976"/>
    </source>
</evidence>